<accession>A0A0N8QWW8</accession>
<name>A0A0N8QWW8_9PSED</name>
<proteinExistence type="predicted"/>
<dbReference type="Proteomes" id="UP000271468">
    <property type="component" value="Unassembled WGS sequence"/>
</dbReference>
<comment type="caution">
    <text evidence="2">The sequence shown here is derived from an EMBL/GenBank/DDBJ whole genome shotgun (WGS) entry which is preliminary data.</text>
</comment>
<organism evidence="2 3">
    <name type="scientific">Pseudomonas syringae pv. coriandricola</name>
    <dbReference type="NCBI Taxonomy" id="264453"/>
    <lineage>
        <taxon>Bacteria</taxon>
        <taxon>Pseudomonadati</taxon>
        <taxon>Pseudomonadota</taxon>
        <taxon>Gammaproteobacteria</taxon>
        <taxon>Pseudomonadales</taxon>
        <taxon>Pseudomonadaceae</taxon>
        <taxon>Pseudomonas</taxon>
    </lineage>
</organism>
<sequence length="50" mass="5790">MRVGRVRHPETPFNILDDGADRTRDTKPLPATEENSSDLFFNKKRCNSWA</sequence>
<reference evidence="2 3" key="1">
    <citation type="submission" date="2018-08" db="EMBL/GenBank/DDBJ databases">
        <title>Recombination of ecologically and evolutionarily significant loci maintains genetic cohesion in the Pseudomonas syringae species complex.</title>
        <authorList>
            <person name="Dillon M."/>
            <person name="Thakur S."/>
            <person name="Almeida R.N.D."/>
            <person name="Weir B.S."/>
            <person name="Guttman D.S."/>
        </authorList>
    </citation>
    <scope>NUCLEOTIDE SEQUENCE [LARGE SCALE GENOMIC DNA]</scope>
    <source>
        <strain evidence="2 3">ICMP 12341</strain>
    </source>
</reference>
<evidence type="ECO:0000313" key="3">
    <source>
        <dbReference type="Proteomes" id="UP000271468"/>
    </source>
</evidence>
<gene>
    <name evidence="2" type="ORF">ALQ65_100848</name>
</gene>
<dbReference type="EMBL" id="RBOV01000352">
    <property type="protein sequence ID" value="RMN07902.1"/>
    <property type="molecule type" value="Genomic_DNA"/>
</dbReference>
<evidence type="ECO:0000256" key="1">
    <source>
        <dbReference type="SAM" id="MobiDB-lite"/>
    </source>
</evidence>
<evidence type="ECO:0000313" key="2">
    <source>
        <dbReference type="EMBL" id="RMN07902.1"/>
    </source>
</evidence>
<dbReference type="AlphaFoldDB" id="A0A0N8QWW8"/>
<feature type="region of interest" description="Disordered" evidence="1">
    <location>
        <begin position="1"/>
        <end position="37"/>
    </location>
</feature>
<protein>
    <submittedName>
        <fullName evidence="2">Uncharacterized protein</fullName>
    </submittedName>
</protein>